<reference evidence="10" key="1">
    <citation type="journal article" date="2019" name="Int. J. Syst. Evol. Microbiol.">
        <title>The Global Catalogue of Microorganisms (GCM) 10K type strain sequencing project: providing services to taxonomists for standard genome sequencing and annotation.</title>
        <authorList>
            <consortium name="The Broad Institute Genomics Platform"/>
            <consortium name="The Broad Institute Genome Sequencing Center for Infectious Disease"/>
            <person name="Wu L."/>
            <person name="Ma J."/>
        </authorList>
    </citation>
    <scope>NUCLEOTIDE SEQUENCE [LARGE SCALE GENOMIC DNA]</scope>
    <source>
        <strain evidence="10">KCTC 22814</strain>
    </source>
</reference>
<dbReference type="PANTHER" id="PTHR34582:SF6">
    <property type="entry name" value="UPF0702 TRANSMEMBRANE PROTEIN YCAP"/>
    <property type="match status" value="1"/>
</dbReference>
<dbReference type="InterPro" id="IPR023090">
    <property type="entry name" value="UPF0702_alpha/beta_dom_sf"/>
</dbReference>
<proteinExistence type="inferred from homology"/>
<comment type="caution">
    <text evidence="9">The sequence shown here is derived from an EMBL/GenBank/DDBJ whole genome shotgun (WGS) entry which is preliminary data.</text>
</comment>
<evidence type="ECO:0000256" key="7">
    <source>
        <dbReference type="SAM" id="Phobius"/>
    </source>
</evidence>
<organism evidence="9 10">
    <name type="scientific">Sphingobacterium bambusae</name>
    <dbReference type="NCBI Taxonomy" id="662858"/>
    <lineage>
        <taxon>Bacteria</taxon>
        <taxon>Pseudomonadati</taxon>
        <taxon>Bacteroidota</taxon>
        <taxon>Sphingobacteriia</taxon>
        <taxon>Sphingobacteriales</taxon>
        <taxon>Sphingobacteriaceae</taxon>
        <taxon>Sphingobacterium</taxon>
    </lineage>
</organism>
<dbReference type="Gene3D" id="3.30.240.20">
    <property type="entry name" value="bsu07140 like domains"/>
    <property type="match status" value="1"/>
</dbReference>
<evidence type="ECO:0000313" key="9">
    <source>
        <dbReference type="EMBL" id="MFD2966235.1"/>
    </source>
</evidence>
<evidence type="ECO:0000259" key="8">
    <source>
        <dbReference type="Pfam" id="PF04239"/>
    </source>
</evidence>
<feature type="transmembrane region" description="Helical" evidence="7">
    <location>
        <begin position="49"/>
        <end position="68"/>
    </location>
</feature>
<sequence length="239" mass="27497">MPLQELQEIFIHELDWSFAGHIAIKSFIMFMIILLFLRLTGKKGIRQLSIFEVAIIIALGSAAGDPMVDREMAVFPSLIVFVCIVLFYRLLTYFAAKNSKFERLLEGDPIYIVEEGVFSLEAKKEHTFAKDEFFAEMREAGVEHIGQVETAILESNGKMSIFFYSSEQTKYGLPILPKRVSKEIDRYYKFRLLCMYELRTNNFYRPCTSVQSLSASRMGQSCTQSQNLGFRSVAMERIL</sequence>
<feature type="transmembrane region" description="Helical" evidence="7">
    <location>
        <begin position="74"/>
        <end position="96"/>
    </location>
</feature>
<evidence type="ECO:0000256" key="1">
    <source>
        <dbReference type="ARBA" id="ARBA00004651"/>
    </source>
</evidence>
<evidence type="ECO:0000256" key="5">
    <source>
        <dbReference type="ARBA" id="ARBA00022989"/>
    </source>
</evidence>
<name>A0ABW6BED0_9SPHI</name>
<accession>A0ABW6BED0</accession>
<feature type="domain" description="YetF C-terminal" evidence="8">
    <location>
        <begin position="97"/>
        <end position="173"/>
    </location>
</feature>
<evidence type="ECO:0000313" key="10">
    <source>
        <dbReference type="Proteomes" id="UP001597525"/>
    </source>
</evidence>
<keyword evidence="5 7" id="KW-1133">Transmembrane helix</keyword>
<dbReference type="Pfam" id="PF04239">
    <property type="entry name" value="DUF421"/>
    <property type="match status" value="1"/>
</dbReference>
<dbReference type="RefSeq" id="WP_320184026.1">
    <property type="nucleotide sequence ID" value="NZ_CP138332.1"/>
</dbReference>
<dbReference type="EMBL" id="JBHUPB010000003">
    <property type="protein sequence ID" value="MFD2966235.1"/>
    <property type="molecule type" value="Genomic_DNA"/>
</dbReference>
<comment type="similarity">
    <text evidence="2">Belongs to the UPF0702 family.</text>
</comment>
<dbReference type="InterPro" id="IPR007353">
    <property type="entry name" value="DUF421"/>
</dbReference>
<protein>
    <submittedName>
        <fullName evidence="9">DUF421 domain-containing protein</fullName>
    </submittedName>
</protein>
<keyword evidence="4 7" id="KW-0812">Transmembrane</keyword>
<dbReference type="PANTHER" id="PTHR34582">
    <property type="entry name" value="UPF0702 TRANSMEMBRANE PROTEIN YCAP"/>
    <property type="match status" value="1"/>
</dbReference>
<evidence type="ECO:0000256" key="3">
    <source>
        <dbReference type="ARBA" id="ARBA00022475"/>
    </source>
</evidence>
<keyword evidence="10" id="KW-1185">Reference proteome</keyword>
<dbReference type="Proteomes" id="UP001597525">
    <property type="component" value="Unassembled WGS sequence"/>
</dbReference>
<feature type="transmembrane region" description="Helical" evidence="7">
    <location>
        <begin position="16"/>
        <end position="37"/>
    </location>
</feature>
<keyword evidence="3" id="KW-1003">Cell membrane</keyword>
<evidence type="ECO:0000256" key="2">
    <source>
        <dbReference type="ARBA" id="ARBA00006448"/>
    </source>
</evidence>
<evidence type="ECO:0000256" key="4">
    <source>
        <dbReference type="ARBA" id="ARBA00022692"/>
    </source>
</evidence>
<gene>
    <name evidence="9" type="ORF">ACFS7Y_02495</name>
</gene>
<comment type="subcellular location">
    <subcellularLocation>
        <location evidence="1">Cell membrane</location>
        <topology evidence="1">Multi-pass membrane protein</topology>
    </subcellularLocation>
</comment>
<evidence type="ECO:0000256" key="6">
    <source>
        <dbReference type="ARBA" id="ARBA00023136"/>
    </source>
</evidence>
<keyword evidence="6 7" id="KW-0472">Membrane</keyword>